<evidence type="ECO:0000256" key="2">
    <source>
        <dbReference type="ARBA" id="ARBA00004651"/>
    </source>
</evidence>
<dbReference type="GO" id="GO:0008495">
    <property type="term" value="F:protoheme IX farnesyltransferase activity"/>
    <property type="evidence" value="ECO:0007669"/>
    <property type="project" value="UniProtKB-EC"/>
</dbReference>
<evidence type="ECO:0000256" key="11">
    <source>
        <dbReference type="ARBA" id="ARBA00047690"/>
    </source>
</evidence>
<keyword evidence="9" id="KW-0350">Heme biosynthesis</keyword>
<evidence type="ECO:0000313" key="13">
    <source>
        <dbReference type="EMBL" id="HDS10327.1"/>
    </source>
</evidence>
<dbReference type="EMBL" id="DSDY01000055">
    <property type="protein sequence ID" value="HDS10327.1"/>
    <property type="molecule type" value="Genomic_DNA"/>
</dbReference>
<comment type="catalytic activity">
    <reaction evidence="11">
        <text>heme b + (2E,6E)-farnesyl diphosphate + H2O = Fe(II)-heme o + diphosphate</text>
        <dbReference type="Rhea" id="RHEA:28070"/>
        <dbReference type="ChEBI" id="CHEBI:15377"/>
        <dbReference type="ChEBI" id="CHEBI:33019"/>
        <dbReference type="ChEBI" id="CHEBI:60344"/>
        <dbReference type="ChEBI" id="CHEBI:60530"/>
        <dbReference type="ChEBI" id="CHEBI:175763"/>
        <dbReference type="EC" id="2.5.1.141"/>
    </reaction>
</comment>
<dbReference type="Gene3D" id="1.10.357.140">
    <property type="entry name" value="UbiA prenyltransferase"/>
    <property type="match status" value="1"/>
</dbReference>
<dbReference type="GO" id="GO:0005886">
    <property type="term" value="C:plasma membrane"/>
    <property type="evidence" value="ECO:0007669"/>
    <property type="project" value="UniProtKB-SubCell"/>
</dbReference>
<feature type="transmembrane region" description="Helical" evidence="12">
    <location>
        <begin position="39"/>
        <end position="59"/>
    </location>
</feature>
<feature type="transmembrane region" description="Helical" evidence="12">
    <location>
        <begin position="12"/>
        <end position="32"/>
    </location>
</feature>
<evidence type="ECO:0000256" key="4">
    <source>
        <dbReference type="ARBA" id="ARBA00010223"/>
    </source>
</evidence>
<dbReference type="InterPro" id="IPR006369">
    <property type="entry name" value="Protohaem_IX_farnesylTrfase"/>
</dbReference>
<feature type="transmembrane region" description="Helical" evidence="12">
    <location>
        <begin position="134"/>
        <end position="157"/>
    </location>
</feature>
<comment type="similarity">
    <text evidence="4">In the C-terminal section; belongs to the UbiA prenyltransferase family. Protoheme IX farnesyltransferase subfamily.</text>
</comment>
<accession>A0A7C1HWF6</accession>
<evidence type="ECO:0000256" key="5">
    <source>
        <dbReference type="ARBA" id="ARBA00012292"/>
    </source>
</evidence>
<comment type="function">
    <text evidence="1">Converts heme B (protoheme IX) to heme O by substitution of the vinyl group on carbon 2 of heme B porphyrin ring with a hydroxyethyl farnesyl side group.</text>
</comment>
<dbReference type="InterPro" id="IPR044878">
    <property type="entry name" value="UbiA_sf"/>
</dbReference>
<dbReference type="GO" id="GO:0048034">
    <property type="term" value="P:heme O biosynthetic process"/>
    <property type="evidence" value="ECO:0007669"/>
    <property type="project" value="UniProtKB-UniPathway"/>
</dbReference>
<evidence type="ECO:0000256" key="12">
    <source>
        <dbReference type="SAM" id="Phobius"/>
    </source>
</evidence>
<comment type="pathway">
    <text evidence="3">Porphyrin-containing compound metabolism; heme O biosynthesis; heme O from protoheme: step 1/1.</text>
</comment>
<protein>
    <recommendedName>
        <fullName evidence="5">heme o synthase</fullName>
        <ecNumber evidence="5">2.5.1.141</ecNumber>
    </recommendedName>
</protein>
<evidence type="ECO:0000256" key="7">
    <source>
        <dbReference type="ARBA" id="ARBA00022692"/>
    </source>
</evidence>
<dbReference type="PANTHER" id="PTHR43448:SF2">
    <property type="entry name" value="PROTOHEME IX FARNESYLTRANSFERASE, MITOCHONDRIAL"/>
    <property type="match status" value="1"/>
</dbReference>
<sequence>MLGLLIACWINTYVLIAGLTGFLIDILLYTYLLKRKTWISVLIGGIAGGAPAFGGYMAYPGALIIDALFFMLIVSLWATIHIWFISTYYKEDYVKARIPMLPVVKGEKSTAIFSLFSLVVIITTYILLFLRKVIGFVTVTTVLMLSLYLLTLIHNFYKNYSDKWLARRIYKFLNIYLGLTFIVGFLERILL</sequence>
<dbReference type="UniPathway" id="UPA00834">
    <property type="reaction ID" value="UER00712"/>
</dbReference>
<gene>
    <name evidence="13" type="ORF">ENO04_01695</name>
</gene>
<keyword evidence="6" id="KW-0808">Transferase</keyword>
<evidence type="ECO:0000256" key="8">
    <source>
        <dbReference type="ARBA" id="ARBA00022989"/>
    </source>
</evidence>
<evidence type="ECO:0000256" key="6">
    <source>
        <dbReference type="ARBA" id="ARBA00022679"/>
    </source>
</evidence>
<name>A0A7C1HWF6_9CREN</name>
<reference evidence="13" key="1">
    <citation type="journal article" date="2020" name="mSystems">
        <title>Genome- and Community-Level Interaction Insights into Carbon Utilization and Element Cycling Functions of Hydrothermarchaeota in Hydrothermal Sediment.</title>
        <authorList>
            <person name="Zhou Z."/>
            <person name="Liu Y."/>
            <person name="Xu W."/>
            <person name="Pan J."/>
            <person name="Luo Z.H."/>
            <person name="Li M."/>
        </authorList>
    </citation>
    <scope>NUCLEOTIDE SEQUENCE [LARGE SCALE GENOMIC DNA]</scope>
    <source>
        <strain evidence="13">SpSt-123</strain>
    </source>
</reference>
<keyword evidence="10 12" id="KW-0472">Membrane</keyword>
<feature type="transmembrane region" description="Helical" evidence="12">
    <location>
        <begin position="110"/>
        <end position="128"/>
    </location>
</feature>
<dbReference type="InterPro" id="IPR000537">
    <property type="entry name" value="UbiA_prenyltransferase"/>
</dbReference>
<keyword evidence="7 12" id="KW-0812">Transmembrane</keyword>
<feature type="transmembrane region" description="Helical" evidence="12">
    <location>
        <begin position="65"/>
        <end position="89"/>
    </location>
</feature>
<proteinExistence type="inferred from homology"/>
<dbReference type="EC" id="2.5.1.141" evidence="5"/>
<comment type="subcellular location">
    <subcellularLocation>
        <location evidence="2">Cell membrane</location>
        <topology evidence="2">Multi-pass membrane protein</topology>
    </subcellularLocation>
</comment>
<comment type="caution">
    <text evidence="13">The sequence shown here is derived from an EMBL/GenBank/DDBJ whole genome shotgun (WGS) entry which is preliminary data.</text>
</comment>
<feature type="transmembrane region" description="Helical" evidence="12">
    <location>
        <begin position="169"/>
        <end position="186"/>
    </location>
</feature>
<keyword evidence="8 12" id="KW-1133">Transmembrane helix</keyword>
<dbReference type="AlphaFoldDB" id="A0A7C1HWF6"/>
<evidence type="ECO:0000256" key="3">
    <source>
        <dbReference type="ARBA" id="ARBA00004919"/>
    </source>
</evidence>
<dbReference type="PANTHER" id="PTHR43448">
    <property type="entry name" value="PROTOHEME IX FARNESYLTRANSFERASE, MITOCHONDRIAL"/>
    <property type="match status" value="1"/>
</dbReference>
<evidence type="ECO:0000256" key="10">
    <source>
        <dbReference type="ARBA" id="ARBA00023136"/>
    </source>
</evidence>
<evidence type="ECO:0000256" key="9">
    <source>
        <dbReference type="ARBA" id="ARBA00023133"/>
    </source>
</evidence>
<evidence type="ECO:0000256" key="1">
    <source>
        <dbReference type="ARBA" id="ARBA00004019"/>
    </source>
</evidence>
<organism evidence="13">
    <name type="scientific">Fervidicoccus fontis</name>
    <dbReference type="NCBI Taxonomy" id="683846"/>
    <lineage>
        <taxon>Archaea</taxon>
        <taxon>Thermoproteota</taxon>
        <taxon>Thermoprotei</taxon>
        <taxon>Fervidicoccales</taxon>
        <taxon>Fervidicoccaceae</taxon>
        <taxon>Fervidicoccus</taxon>
    </lineage>
</organism>
<dbReference type="Pfam" id="PF01040">
    <property type="entry name" value="UbiA"/>
    <property type="match status" value="1"/>
</dbReference>